<dbReference type="CDD" id="cd05819">
    <property type="entry name" value="NHL"/>
    <property type="match status" value="3"/>
</dbReference>
<gene>
    <name evidence="7" type="ORF">GIL414_LOCUS10776</name>
    <name evidence="6" type="ORF">KQP761_LOCUS29642</name>
</gene>
<keyword evidence="3" id="KW-0325">Glycoprotein</keyword>
<evidence type="ECO:0000256" key="2">
    <source>
        <dbReference type="ARBA" id="ARBA00022737"/>
    </source>
</evidence>
<dbReference type="SUPFAM" id="SSF48452">
    <property type="entry name" value="TPR-like"/>
    <property type="match status" value="1"/>
</dbReference>
<feature type="repeat" description="NHL" evidence="4">
    <location>
        <begin position="758"/>
        <end position="797"/>
    </location>
</feature>
<dbReference type="PANTHER" id="PTHR10680:SF28">
    <property type="entry name" value="SMP-30_GLUCONOLACTONASE_LRE-LIKE REGION DOMAIN-CONTAINING PROTEIN"/>
    <property type="match status" value="1"/>
</dbReference>
<dbReference type="Gene3D" id="2.40.10.500">
    <property type="match status" value="1"/>
</dbReference>
<dbReference type="InterPro" id="IPR011042">
    <property type="entry name" value="6-blade_b-propeller_TolB-like"/>
</dbReference>
<dbReference type="PANTHER" id="PTHR10680">
    <property type="entry name" value="PEPTIDYL-GLYCINE ALPHA-AMIDATING MONOOXYGENASE"/>
    <property type="match status" value="1"/>
</dbReference>
<evidence type="ECO:0000313" key="6">
    <source>
        <dbReference type="EMBL" id="CAF1649327.1"/>
    </source>
</evidence>
<dbReference type="PROSITE" id="PS51996">
    <property type="entry name" value="TR_MART"/>
    <property type="match status" value="1"/>
</dbReference>
<evidence type="ECO:0000256" key="1">
    <source>
        <dbReference type="ARBA" id="ARBA00022729"/>
    </source>
</evidence>
<dbReference type="InterPro" id="IPR011990">
    <property type="entry name" value="TPR-like_helical_dom_sf"/>
</dbReference>
<dbReference type="OrthoDB" id="10044505at2759"/>
<keyword evidence="2" id="KW-0677">Repeat</keyword>
<protein>
    <recommendedName>
        <fullName evidence="5">ADP ribosyltransferase domain-containing protein</fullName>
    </recommendedName>
</protein>
<organism evidence="6 8">
    <name type="scientific">Rotaria magnacalcarata</name>
    <dbReference type="NCBI Taxonomy" id="392030"/>
    <lineage>
        <taxon>Eukaryota</taxon>
        <taxon>Metazoa</taxon>
        <taxon>Spiralia</taxon>
        <taxon>Gnathifera</taxon>
        <taxon>Rotifera</taxon>
        <taxon>Eurotatoria</taxon>
        <taxon>Bdelloidea</taxon>
        <taxon>Philodinida</taxon>
        <taxon>Philodinidae</taxon>
        <taxon>Rotaria</taxon>
    </lineage>
</organism>
<dbReference type="GO" id="GO:0005576">
    <property type="term" value="C:extracellular region"/>
    <property type="evidence" value="ECO:0007669"/>
    <property type="project" value="InterPro"/>
</dbReference>
<accession>A0A816EQJ1</accession>
<comment type="caution">
    <text evidence="6">The sequence shown here is derived from an EMBL/GenBank/DDBJ whole genome shotgun (WGS) entry which is preliminary data.</text>
</comment>
<evidence type="ECO:0000256" key="3">
    <source>
        <dbReference type="ARBA" id="ARBA00023180"/>
    </source>
</evidence>
<dbReference type="Pfam" id="PF03496">
    <property type="entry name" value="ADPrib_exo_Tox"/>
    <property type="match status" value="1"/>
</dbReference>
<dbReference type="Gene3D" id="3.90.176.10">
    <property type="entry name" value="Toxin ADP-ribosyltransferase, Chain A, domain 1"/>
    <property type="match status" value="1"/>
</dbReference>
<proteinExistence type="predicted"/>
<dbReference type="PROSITE" id="PS51125">
    <property type="entry name" value="NHL"/>
    <property type="match status" value="6"/>
</dbReference>
<dbReference type="Pfam" id="PF01436">
    <property type="entry name" value="NHL"/>
    <property type="match status" value="8"/>
</dbReference>
<sequence>MATATTTTNNPDVKDGESDLTSWCVIWLDADASTEKNRTQEVNLRSMVKHLELFQDVESCYIYIKERSKADKLRLIVSGSLGQKIVPSIHTSEEIASIYVYCLDKQSHLQWTKPFFKVKAVIDNFDQLLSEMKTDHKNPTKLQDSLTFDSFDKTTAHVNAQFVFFQLLIDCFLRLKYSQSDRKELLDYCKDQYKGDERKEIDDFERQYSPEHAIESYTQPSFFFRDINKALRTKNFNKIFLFRPYIADIHHQLNQLKENQSKNPLKVYRGQLLSKSELNHLQRCAGKLISVNSFFSTSLNKTTGQIFNNNSGTQDLERIIFEIDADPKMATTKPFANITNISFFSNESEVLFMLGSIFRLQDNPFNQDGRVWNIKMTLCSEHEHDLKDDLEQLKSQSGIGETDYRILGKRLFSLRQYDLARQCYIRFLNELPERDAQRAKLYEELAQLETQADRFTNSIEWERKALAFKAQNPSTCIPTTTNAETTCIVIPNMPDDGFWEEEGYSVAGGHGKGENKNQLEYPSGICIDDDDDDLKIIIADQFNNRIIQCKRGNTDGEVVAGGNGEGDRVDQLNGPRDVLIDKQSNSLLICDQGNRRVVQWSREIDKPNPKILIGNIDCRGLAMDNQGNLYVSDTENHEVRCYGIHFGDKKGILVAGGNGNGRAMNQLDYPTCIFVDRQQNVYVSDSKNHRVVKWKKSATEGLVVAGGEVDGYSGIPLCDPRGIFIDTLDTLYVAEFGNDRLTRWPQGAKEGTVIAGGHGEGAEANQFNRPSGLCFDKWGRIYVADYYNHRVQSFSLIPKILVDEVWEEKGFTVAGGHGRGRENDELANPLGLCVDDDNDDQNIIIADQSNDRIIQCKGGNTNGEVIAGGNGEGDRVDQLNSPSDVLIDKQSKNLLICDRGNRRVVQWPRFRGKTDRKVLIDNIDCRGLAMDNQGNLYVSDTKKHEVRRYDIHFGEKEGILVAGGNGEGDGINQLNYPTCIFVDRQQNVYVSDSKNHRVVKWKKGATEGVVVAGGEGNGYCGIQLSGPRGIFVDPLGTLYVAEFGNDRLTRWPQGAKEGTVIAGGHGEGEEANQFNGPSGLCFDKCGRIYVADYFNHRVQSFSLIPKILVDEVWEEEGYSVAGGHGKGENKNQLEYPSGICIDDDLKIIIADQFNNRIIQCKRGNTDGEVVAGGNGEGDQVDQLNGPRDVLIDKQSNSLLICDQGNRRVVQWSREIDKPDPKILIGNIDCRGLAMDNQGNLYVSDTKNHEVRRYGIHFGDKKGILVAGGNGEGDGINQLNYPTCIFVDRQQNVYVSDSKNHRVVKWKKGATEGVVVAGGEGNGYSRVQLSDPRGIFVDPLGTLYVAEFGNDRLTRWPHGAKEGTVIAGGHGEGAEANQFNRPSGLCFDKSGRIYVADYYNHRVQSFARKQREMSLGQLLKTKFQKVIEVINNSE</sequence>
<evidence type="ECO:0000259" key="5">
    <source>
        <dbReference type="Pfam" id="PF03496"/>
    </source>
</evidence>
<dbReference type="Proteomes" id="UP000681720">
    <property type="component" value="Unassembled WGS sequence"/>
</dbReference>
<feature type="repeat" description="NHL" evidence="4">
    <location>
        <begin position="666"/>
        <end position="697"/>
    </location>
</feature>
<keyword evidence="1" id="KW-0732">Signal</keyword>
<feature type="repeat" description="NHL" evidence="4">
    <location>
        <begin position="1065"/>
        <end position="1104"/>
    </location>
</feature>
<dbReference type="Gene3D" id="2.120.10.30">
    <property type="entry name" value="TolB, C-terminal domain"/>
    <property type="match status" value="6"/>
</dbReference>
<name>A0A816EQJ1_9BILA</name>
<dbReference type="SUPFAM" id="SSF101898">
    <property type="entry name" value="NHL repeat"/>
    <property type="match status" value="4"/>
</dbReference>
<dbReference type="InterPro" id="IPR003540">
    <property type="entry name" value="ADP-ribosyltransferase"/>
</dbReference>
<dbReference type="EMBL" id="CAJOBJ010003925">
    <property type="protein sequence ID" value="CAF3982862.1"/>
    <property type="molecule type" value="Genomic_DNA"/>
</dbReference>
<feature type="repeat" description="NHL" evidence="4">
    <location>
        <begin position="968"/>
        <end position="1004"/>
    </location>
</feature>
<evidence type="ECO:0000313" key="7">
    <source>
        <dbReference type="EMBL" id="CAF3982862.1"/>
    </source>
</evidence>
<feature type="domain" description="ADP ribosyltransferase" evidence="5">
    <location>
        <begin position="211"/>
        <end position="360"/>
    </location>
</feature>
<dbReference type="InterPro" id="IPR001258">
    <property type="entry name" value="NHL_repeat"/>
</dbReference>
<feature type="repeat" description="NHL" evidence="4">
    <location>
        <begin position="1272"/>
        <end position="1308"/>
    </location>
</feature>
<reference evidence="6" key="1">
    <citation type="submission" date="2021-02" db="EMBL/GenBank/DDBJ databases">
        <authorList>
            <person name="Nowell W R."/>
        </authorList>
    </citation>
    <scope>NUCLEOTIDE SEQUENCE</scope>
</reference>
<dbReference type="SUPFAM" id="SSF56399">
    <property type="entry name" value="ADP-ribosylation"/>
    <property type="match status" value="1"/>
</dbReference>
<feature type="repeat" description="NHL" evidence="4">
    <location>
        <begin position="1369"/>
        <end position="1408"/>
    </location>
</feature>
<dbReference type="EMBL" id="CAJNOW010016351">
    <property type="protein sequence ID" value="CAF1649327.1"/>
    <property type="molecule type" value="Genomic_DNA"/>
</dbReference>
<evidence type="ECO:0000256" key="4">
    <source>
        <dbReference type="PROSITE-ProRule" id="PRU00504"/>
    </source>
</evidence>
<evidence type="ECO:0000313" key="8">
    <source>
        <dbReference type="Proteomes" id="UP000663834"/>
    </source>
</evidence>
<dbReference type="Proteomes" id="UP000663834">
    <property type="component" value="Unassembled WGS sequence"/>
</dbReference>